<dbReference type="InterPro" id="IPR008978">
    <property type="entry name" value="HSP20-like_chaperone"/>
</dbReference>
<dbReference type="STRING" id="419481.SAMN05216233_103107"/>
<evidence type="ECO:0000313" key="2">
    <source>
        <dbReference type="Proteomes" id="UP000198870"/>
    </source>
</evidence>
<dbReference type="SUPFAM" id="SSF49764">
    <property type="entry name" value="HSP20-like chaperones"/>
    <property type="match status" value="1"/>
</dbReference>
<organism evidence="1 2">
    <name type="scientific">Desulfoluna spongiiphila</name>
    <dbReference type="NCBI Taxonomy" id="419481"/>
    <lineage>
        <taxon>Bacteria</taxon>
        <taxon>Pseudomonadati</taxon>
        <taxon>Thermodesulfobacteriota</taxon>
        <taxon>Desulfobacteria</taxon>
        <taxon>Desulfobacterales</taxon>
        <taxon>Desulfolunaceae</taxon>
        <taxon>Desulfoluna</taxon>
    </lineage>
</organism>
<sequence length="298" mass="33562">MPRLAKAAPALGPDETLILKDQGGYRAHPGAGWKVVECLLTDKRLILWQLRKIVLEVPLSSISDLRTGTFYYVLRKRPALGVWFHPAGAQRPRVAWIIVNGARIWKARLFQMSLLKVDEALVASLAEKLDDSCRAILMHLWERGHARIVELAEVCGTDNHMDVLMHVKDAINPMAVKTMGCPILSFERKRVDPGTGETVLFSWWLAGSPQRGTAQRERLLDLFDEGGHYQVILDVKGVERRDLHVGVAGRELTVESRHASSRWVERFELPEKVVFDAHRVSLKNTLLEICLRKAGDGS</sequence>
<dbReference type="Gene3D" id="2.60.40.790">
    <property type="match status" value="1"/>
</dbReference>
<name>A0A1G5CME9_9BACT</name>
<protein>
    <submittedName>
        <fullName evidence="1">Molecular chaperone IbpA, HSP20 family</fullName>
    </submittedName>
</protein>
<gene>
    <name evidence="1" type="ORF">SAMN05216233_103107</name>
</gene>
<reference evidence="1 2" key="1">
    <citation type="submission" date="2016-10" db="EMBL/GenBank/DDBJ databases">
        <authorList>
            <person name="de Groot N.N."/>
        </authorList>
    </citation>
    <scope>NUCLEOTIDE SEQUENCE [LARGE SCALE GENOMIC DNA]</scope>
    <source>
        <strain evidence="1 2">AA1</strain>
    </source>
</reference>
<accession>A0A1G5CME9</accession>
<dbReference type="CDD" id="cd00298">
    <property type="entry name" value="ACD_sHsps_p23-like"/>
    <property type="match status" value="1"/>
</dbReference>
<dbReference type="AlphaFoldDB" id="A0A1G5CME9"/>
<keyword evidence="2" id="KW-1185">Reference proteome</keyword>
<dbReference type="Proteomes" id="UP000198870">
    <property type="component" value="Unassembled WGS sequence"/>
</dbReference>
<evidence type="ECO:0000313" key="1">
    <source>
        <dbReference type="EMBL" id="SCY03655.1"/>
    </source>
</evidence>
<dbReference type="EMBL" id="FMUX01000003">
    <property type="protein sequence ID" value="SCY03655.1"/>
    <property type="molecule type" value="Genomic_DNA"/>
</dbReference>
<proteinExistence type="predicted"/>